<reference evidence="2 3" key="1">
    <citation type="submission" date="2019-02" db="EMBL/GenBank/DDBJ databases">
        <title>Deep-cultivation of Planctomycetes and their phenomic and genomic characterization uncovers novel biology.</title>
        <authorList>
            <person name="Wiegand S."/>
            <person name="Jogler M."/>
            <person name="Boedeker C."/>
            <person name="Pinto D."/>
            <person name="Vollmers J."/>
            <person name="Rivas-Marin E."/>
            <person name="Kohn T."/>
            <person name="Peeters S.H."/>
            <person name="Heuer A."/>
            <person name="Rast P."/>
            <person name="Oberbeckmann S."/>
            <person name="Bunk B."/>
            <person name="Jeske O."/>
            <person name="Meyerdierks A."/>
            <person name="Storesund J.E."/>
            <person name="Kallscheuer N."/>
            <person name="Luecker S."/>
            <person name="Lage O.M."/>
            <person name="Pohl T."/>
            <person name="Merkel B.J."/>
            <person name="Hornburger P."/>
            <person name="Mueller R.-W."/>
            <person name="Bruemmer F."/>
            <person name="Labrenz M."/>
            <person name="Spormann A.M."/>
            <person name="Op Den Camp H."/>
            <person name="Overmann J."/>
            <person name="Amann R."/>
            <person name="Jetten M.S.M."/>
            <person name="Mascher T."/>
            <person name="Medema M.H."/>
            <person name="Devos D.P."/>
            <person name="Kaster A.-K."/>
            <person name="Ovreas L."/>
            <person name="Rohde M."/>
            <person name="Galperin M.Y."/>
            <person name="Jogler C."/>
        </authorList>
    </citation>
    <scope>NUCLEOTIDE SEQUENCE [LARGE SCALE GENOMIC DNA]</scope>
    <source>
        <strain evidence="2 3">Pla22</strain>
    </source>
</reference>
<dbReference type="GO" id="GO:0030170">
    <property type="term" value="F:pyridoxal phosphate binding"/>
    <property type="evidence" value="ECO:0007669"/>
    <property type="project" value="InterPro"/>
</dbReference>
<evidence type="ECO:0000313" key="2">
    <source>
        <dbReference type="EMBL" id="TWT53599.1"/>
    </source>
</evidence>
<dbReference type="RefSeq" id="WP_146513792.1">
    <property type="nucleotide sequence ID" value="NZ_SJPI01000001.1"/>
</dbReference>
<feature type="domain" description="MOSC" evidence="1">
    <location>
        <begin position="36"/>
        <end position="171"/>
    </location>
</feature>
<gene>
    <name evidence="2" type="ORF">Pla22_12290</name>
</gene>
<dbReference type="InterPro" id="IPR011037">
    <property type="entry name" value="Pyrv_Knase-like_insert_dom_sf"/>
</dbReference>
<evidence type="ECO:0000313" key="3">
    <source>
        <dbReference type="Proteomes" id="UP000316598"/>
    </source>
</evidence>
<sequence length="215" mass="24031">MTAKIASLQIGKVVTEGDPETNDVTRRLWSSAFDKRPVAHSVTCHLMGIEGDEVADTKNHGGADKAVLCYSAEHYLAWQREHPELQLGPGSFGENLTIKAQSETNVCIGDRYQVGECEIEVSQPRQPCWKIARRWACKTLPKEVARTGRTGWYVRISRSGRLQTGDQLTLLDRPYPTWSISRANGFMFNQTPKDAALDELLQIPVLAKAWKSSFA</sequence>
<dbReference type="GO" id="GO:0003824">
    <property type="term" value="F:catalytic activity"/>
    <property type="evidence" value="ECO:0007669"/>
    <property type="project" value="InterPro"/>
</dbReference>
<evidence type="ECO:0000259" key="1">
    <source>
        <dbReference type="PROSITE" id="PS51340"/>
    </source>
</evidence>
<dbReference type="InterPro" id="IPR005163">
    <property type="entry name" value="Tri_helical_YiiM-like"/>
</dbReference>
<keyword evidence="3" id="KW-1185">Reference proteome</keyword>
<proteinExistence type="predicted"/>
<dbReference type="Pfam" id="PF03473">
    <property type="entry name" value="MOSC"/>
    <property type="match status" value="1"/>
</dbReference>
<dbReference type="InterPro" id="IPR052353">
    <property type="entry name" value="Benzoxazolinone_Detox_Enz"/>
</dbReference>
<dbReference type="Gene3D" id="2.40.33.20">
    <property type="entry name" value="PK beta-barrel domain-like"/>
    <property type="match status" value="1"/>
</dbReference>
<organism evidence="2 3">
    <name type="scientific">Rubripirellula amarantea</name>
    <dbReference type="NCBI Taxonomy" id="2527999"/>
    <lineage>
        <taxon>Bacteria</taxon>
        <taxon>Pseudomonadati</taxon>
        <taxon>Planctomycetota</taxon>
        <taxon>Planctomycetia</taxon>
        <taxon>Pirellulales</taxon>
        <taxon>Pirellulaceae</taxon>
        <taxon>Rubripirellula</taxon>
    </lineage>
</organism>
<dbReference type="Proteomes" id="UP000316598">
    <property type="component" value="Unassembled WGS sequence"/>
</dbReference>
<dbReference type="AlphaFoldDB" id="A0A5C5WTT1"/>
<accession>A0A5C5WTT1</accession>
<dbReference type="PANTHER" id="PTHR30212">
    <property type="entry name" value="PROTEIN YIIM"/>
    <property type="match status" value="1"/>
</dbReference>
<dbReference type="PANTHER" id="PTHR30212:SF2">
    <property type="entry name" value="PROTEIN YIIM"/>
    <property type="match status" value="1"/>
</dbReference>
<dbReference type="Pfam" id="PF03475">
    <property type="entry name" value="YiiM_3-alpha"/>
    <property type="match status" value="1"/>
</dbReference>
<dbReference type="InterPro" id="IPR005302">
    <property type="entry name" value="MoCF_Sase_C"/>
</dbReference>
<dbReference type="EMBL" id="SJPI01000001">
    <property type="protein sequence ID" value="TWT53599.1"/>
    <property type="molecule type" value="Genomic_DNA"/>
</dbReference>
<protein>
    <submittedName>
        <fullName evidence="2">6-N-hydroxylaminopurine resistance protein</fullName>
    </submittedName>
</protein>
<dbReference type="OrthoDB" id="9786134at2"/>
<comment type="caution">
    <text evidence="2">The sequence shown here is derived from an EMBL/GenBank/DDBJ whole genome shotgun (WGS) entry which is preliminary data.</text>
</comment>
<name>A0A5C5WTT1_9BACT</name>
<dbReference type="GO" id="GO:0030151">
    <property type="term" value="F:molybdenum ion binding"/>
    <property type="evidence" value="ECO:0007669"/>
    <property type="project" value="InterPro"/>
</dbReference>
<dbReference type="SUPFAM" id="SSF50800">
    <property type="entry name" value="PK beta-barrel domain-like"/>
    <property type="match status" value="1"/>
</dbReference>
<dbReference type="PROSITE" id="PS51340">
    <property type="entry name" value="MOSC"/>
    <property type="match status" value="1"/>
</dbReference>